<accession>S5G8W8</accession>
<evidence type="ECO:0000256" key="1">
    <source>
        <dbReference type="SAM" id="Phobius"/>
    </source>
</evidence>
<feature type="transmembrane region" description="Helical" evidence="1">
    <location>
        <begin position="6"/>
        <end position="27"/>
    </location>
</feature>
<keyword evidence="1" id="KW-0472">Membrane</keyword>
<proteinExistence type="predicted"/>
<organism evidence="2">
    <name type="scientific">Bacillus pumilus</name>
    <name type="common">Bacillus mesentericus</name>
    <dbReference type="NCBI Taxonomy" id="1408"/>
    <lineage>
        <taxon>Bacteria</taxon>
        <taxon>Bacillati</taxon>
        <taxon>Bacillota</taxon>
        <taxon>Bacilli</taxon>
        <taxon>Bacillales</taxon>
        <taxon>Bacillaceae</taxon>
        <taxon>Bacillus</taxon>
    </lineage>
</organism>
<dbReference type="AlphaFoldDB" id="S5G8W8"/>
<dbReference type="RefSeq" id="WP_172685299.1">
    <property type="nucleotide sequence ID" value="NZ_KC683537.1"/>
</dbReference>
<reference evidence="2" key="1">
    <citation type="submission" date="2013-02" db="EMBL/GenBank/DDBJ databases">
        <authorList>
            <person name="Wang H.-L."/>
            <person name="Xu Y.-F."/>
            <person name="Zhao P."/>
            <person name="Song X.-L."/>
            <person name="Huang J."/>
        </authorList>
    </citation>
    <scope>NUCLEOTIDE SEQUENCE</scope>
    <source>
        <strain evidence="2">201005130501</strain>
        <plasmid evidence="2">pBP6000</plasmid>
    </source>
</reference>
<name>S5G8W8_BACPU</name>
<geneLocation type="plasmid" evidence="2">
    <name>pBP6000</name>
</geneLocation>
<sequence>MFKKLFYLFMGFVLVNVTLLSGVTLPAKAETDPKLDKSREELIEKAIEFSKEYDDSSVSEIKFLKSKIKQGAVKVHNGNLDFDQSFAKENDKNKIVYIPSKDNDLDKELNYNMLSIVLDKKGNIVNYIEMIINGNDVDYTSNISLYSNGKLVKDEKLQLNKEDFAKNSSDKSVSLFGEKKANAASFWSKFSKCLDRMGVASWVITSISVVCSGVCVITLGTACITCVVGAGLVTEGVMVKCVHEGIRGK</sequence>
<evidence type="ECO:0000313" key="2">
    <source>
        <dbReference type="EMBL" id="AGQ56863.1"/>
    </source>
</evidence>
<keyword evidence="2" id="KW-0614">Plasmid</keyword>
<keyword evidence="1" id="KW-1133">Transmembrane helix</keyword>
<protein>
    <submittedName>
        <fullName evidence="2">Uncharacterized protein</fullName>
    </submittedName>
</protein>
<dbReference type="EMBL" id="KC683537">
    <property type="protein sequence ID" value="AGQ56863.1"/>
    <property type="molecule type" value="Genomic_DNA"/>
</dbReference>
<feature type="transmembrane region" description="Helical" evidence="1">
    <location>
        <begin position="199"/>
        <end position="230"/>
    </location>
</feature>
<keyword evidence="1" id="KW-0812">Transmembrane</keyword>